<evidence type="ECO:0000313" key="13">
    <source>
        <dbReference type="Proteomes" id="UP001153148"/>
    </source>
</evidence>
<evidence type="ECO:0000313" key="12">
    <source>
        <dbReference type="EMBL" id="CAG2053162.1"/>
    </source>
</evidence>
<keyword evidence="3 11" id="KW-0853">WD repeat</keyword>
<dbReference type="InterPro" id="IPR015943">
    <property type="entry name" value="WD40/YVTN_repeat-like_dom_sf"/>
</dbReference>
<evidence type="ECO:0000256" key="7">
    <source>
        <dbReference type="ARBA" id="ARBA00023125"/>
    </source>
</evidence>
<evidence type="ECO:0000256" key="10">
    <source>
        <dbReference type="ARBA" id="ARBA00031670"/>
    </source>
</evidence>
<dbReference type="InterPro" id="IPR001680">
    <property type="entry name" value="WD40_rpt"/>
</dbReference>
<dbReference type="SUPFAM" id="SSF50978">
    <property type="entry name" value="WD40 repeat-like"/>
    <property type="match status" value="1"/>
</dbReference>
<keyword evidence="13" id="KW-1185">Reference proteome</keyword>
<dbReference type="Proteomes" id="UP001153148">
    <property type="component" value="Unassembled WGS sequence"/>
</dbReference>
<evidence type="ECO:0000256" key="11">
    <source>
        <dbReference type="PROSITE-ProRule" id="PRU00221"/>
    </source>
</evidence>
<keyword evidence="8" id="KW-0234">DNA repair</keyword>
<gene>
    <name evidence="12" type="ORF">TPAB3V08_LOCUS238</name>
</gene>
<feature type="repeat" description="WD" evidence="11">
    <location>
        <begin position="139"/>
        <end position="161"/>
    </location>
</feature>
<keyword evidence="9" id="KW-0539">Nucleus</keyword>
<evidence type="ECO:0000256" key="6">
    <source>
        <dbReference type="ARBA" id="ARBA00022786"/>
    </source>
</evidence>
<protein>
    <recommendedName>
        <fullName evidence="10">Damage-specific DNA-binding protein 2</fullName>
    </recommendedName>
</protein>
<keyword evidence="4" id="KW-0677">Repeat</keyword>
<dbReference type="Gene3D" id="2.130.10.10">
    <property type="entry name" value="YVTN repeat-like/Quinoprotein amine dehydrogenase"/>
    <property type="match status" value="2"/>
</dbReference>
<dbReference type="PROSITE" id="PS50082">
    <property type="entry name" value="WD_REPEATS_2"/>
    <property type="match status" value="1"/>
</dbReference>
<keyword evidence="5" id="KW-0227">DNA damage</keyword>
<keyword evidence="6" id="KW-0833">Ubl conjugation pathway</keyword>
<evidence type="ECO:0000256" key="1">
    <source>
        <dbReference type="ARBA" id="ARBA00004123"/>
    </source>
</evidence>
<evidence type="ECO:0000256" key="2">
    <source>
        <dbReference type="ARBA" id="ARBA00005434"/>
    </source>
</evidence>
<evidence type="ECO:0000256" key="5">
    <source>
        <dbReference type="ARBA" id="ARBA00022763"/>
    </source>
</evidence>
<evidence type="ECO:0000256" key="3">
    <source>
        <dbReference type="ARBA" id="ARBA00022574"/>
    </source>
</evidence>
<comment type="caution">
    <text evidence="12">The sequence shown here is derived from an EMBL/GenBank/DDBJ whole genome shotgun (WGS) entry which is preliminary data.</text>
</comment>
<dbReference type="InterPro" id="IPR033312">
    <property type="entry name" value="DDB2"/>
</dbReference>
<reference evidence="12" key="1">
    <citation type="submission" date="2021-03" db="EMBL/GenBank/DDBJ databases">
        <authorList>
            <person name="Tran Van P."/>
        </authorList>
    </citation>
    <scope>NUCLEOTIDE SEQUENCE</scope>
</reference>
<dbReference type="PANTHER" id="PTHR15169">
    <property type="entry name" value="DAMAGE-SPECIFIC DNA BINDING PROTEIN 2"/>
    <property type="match status" value="1"/>
</dbReference>
<organism evidence="12 13">
    <name type="scientific">Timema podura</name>
    <name type="common">Walking stick</name>
    <dbReference type="NCBI Taxonomy" id="61482"/>
    <lineage>
        <taxon>Eukaryota</taxon>
        <taxon>Metazoa</taxon>
        <taxon>Ecdysozoa</taxon>
        <taxon>Arthropoda</taxon>
        <taxon>Hexapoda</taxon>
        <taxon>Insecta</taxon>
        <taxon>Pterygota</taxon>
        <taxon>Neoptera</taxon>
        <taxon>Polyneoptera</taxon>
        <taxon>Phasmatodea</taxon>
        <taxon>Timematodea</taxon>
        <taxon>Timematoidea</taxon>
        <taxon>Timematidae</taxon>
        <taxon>Timema</taxon>
    </lineage>
</organism>
<proteinExistence type="inferred from homology"/>
<dbReference type="EMBL" id="CAJPIN010000178">
    <property type="protein sequence ID" value="CAG2053162.1"/>
    <property type="molecule type" value="Genomic_DNA"/>
</dbReference>
<sequence length="230" mass="26274">MGFAMVKPQTLRTEHSHVTIEFVMARRNLVLRELSELTIYNIMTPFKRRVTTVTWHPTIPTLLAVGSKFGEILIWKNGQSKLKLGQSFHESILEIQFSKLRANNMYIVDGSGNMCLLNIETNQEIVMLHLKDIKEPWQFATSSLDHTVKLWDLRKMANNHSPLVTLTHTCGVNSGYFSQPLVSFLRTCTGRATHPLYCLDRSTVHVVEAVRDECTSIHSAKENSCLYWLA</sequence>
<name>A0ABN7NEB7_TIMPD</name>
<dbReference type="InterPro" id="IPR036322">
    <property type="entry name" value="WD40_repeat_dom_sf"/>
</dbReference>
<dbReference type="PANTHER" id="PTHR15169:SF0">
    <property type="entry name" value="DNA DAMAGE-BINDING PROTEIN 2"/>
    <property type="match status" value="1"/>
</dbReference>
<keyword evidence="7" id="KW-0238">DNA-binding</keyword>
<evidence type="ECO:0000256" key="9">
    <source>
        <dbReference type="ARBA" id="ARBA00023242"/>
    </source>
</evidence>
<accession>A0ABN7NEB7</accession>
<evidence type="ECO:0000256" key="8">
    <source>
        <dbReference type="ARBA" id="ARBA00023204"/>
    </source>
</evidence>
<evidence type="ECO:0000256" key="4">
    <source>
        <dbReference type="ARBA" id="ARBA00022737"/>
    </source>
</evidence>
<comment type="subcellular location">
    <subcellularLocation>
        <location evidence="1">Nucleus</location>
    </subcellularLocation>
</comment>
<comment type="similarity">
    <text evidence="2">Belongs to the WD repeat DDB2/WDR76 family.</text>
</comment>